<dbReference type="AlphaFoldDB" id="A0A0A8XYT5"/>
<protein>
    <submittedName>
        <fullName evidence="1">Uncharacterized protein</fullName>
    </submittedName>
</protein>
<sequence>MPNTCLASLDTLIYQYRNNNDDDHVVFIS</sequence>
<name>A0A0A8XYT5_ARUDO</name>
<reference evidence="1" key="1">
    <citation type="submission" date="2014-09" db="EMBL/GenBank/DDBJ databases">
        <authorList>
            <person name="Magalhaes I.L.F."/>
            <person name="Oliveira U."/>
            <person name="Santos F.R."/>
            <person name="Vidigal T.H.D.A."/>
            <person name="Brescovit A.D."/>
            <person name="Santos A.J."/>
        </authorList>
    </citation>
    <scope>NUCLEOTIDE SEQUENCE</scope>
    <source>
        <tissue evidence="1">Shoot tissue taken approximately 20 cm above the soil surface</tissue>
    </source>
</reference>
<reference evidence="1" key="2">
    <citation type="journal article" date="2015" name="Data Brief">
        <title>Shoot transcriptome of the giant reed, Arundo donax.</title>
        <authorList>
            <person name="Barrero R.A."/>
            <person name="Guerrero F.D."/>
            <person name="Moolhuijzen P."/>
            <person name="Goolsby J.A."/>
            <person name="Tidwell J."/>
            <person name="Bellgard S.E."/>
            <person name="Bellgard M.I."/>
        </authorList>
    </citation>
    <scope>NUCLEOTIDE SEQUENCE</scope>
    <source>
        <tissue evidence="1">Shoot tissue taken approximately 20 cm above the soil surface</tissue>
    </source>
</reference>
<accession>A0A0A8XYT5</accession>
<proteinExistence type="predicted"/>
<evidence type="ECO:0000313" key="1">
    <source>
        <dbReference type="EMBL" id="JAD17933.1"/>
    </source>
</evidence>
<dbReference type="EMBL" id="GBRH01279962">
    <property type="protein sequence ID" value="JAD17933.1"/>
    <property type="molecule type" value="Transcribed_RNA"/>
</dbReference>
<organism evidence="1">
    <name type="scientific">Arundo donax</name>
    <name type="common">Giant reed</name>
    <name type="synonym">Donax arundinaceus</name>
    <dbReference type="NCBI Taxonomy" id="35708"/>
    <lineage>
        <taxon>Eukaryota</taxon>
        <taxon>Viridiplantae</taxon>
        <taxon>Streptophyta</taxon>
        <taxon>Embryophyta</taxon>
        <taxon>Tracheophyta</taxon>
        <taxon>Spermatophyta</taxon>
        <taxon>Magnoliopsida</taxon>
        <taxon>Liliopsida</taxon>
        <taxon>Poales</taxon>
        <taxon>Poaceae</taxon>
        <taxon>PACMAD clade</taxon>
        <taxon>Arundinoideae</taxon>
        <taxon>Arundineae</taxon>
        <taxon>Arundo</taxon>
    </lineage>
</organism>